<protein>
    <recommendedName>
        <fullName evidence="4">SH3 domain-containing protein</fullName>
    </recommendedName>
</protein>
<feature type="region of interest" description="Disordered" evidence="1">
    <location>
        <begin position="154"/>
        <end position="201"/>
    </location>
</feature>
<feature type="compositionally biased region" description="Pro residues" evidence="1">
    <location>
        <begin position="179"/>
        <end position="194"/>
    </location>
</feature>
<feature type="compositionally biased region" description="Low complexity" evidence="1">
    <location>
        <begin position="274"/>
        <end position="285"/>
    </location>
</feature>
<feature type="compositionally biased region" description="Low complexity" evidence="1">
    <location>
        <begin position="335"/>
        <end position="352"/>
    </location>
</feature>
<name>A0AA40AHC8_9PEZI</name>
<sequence length="851" mass="91245">MDDDVQNLVLAPFRDVVEKGKTAVDNAKDAGLQPMQKAAQSLVNNAERALKKIEPVCRRQLEEYGPSFIDALKENDDISDFREQLNEMLWDLDDCIEADSFNPETFTKLQALLRSAALKITDIVLRMKLEQPVIDSGSSIRSRAWGIQQMLMHNSSQEAKAPEPRPIDADSVRPEDIPPEPPTNPWEPVEPPPDVTGLGIEDVPDRRSRVFSIEEEQRPAQNPIASATGGGSWTDAQPSSSSGLLFGRIIGSPTPPPSVGDRHSSVALSYRSSSVSTSNPLLSSPRYSQVSVESSNNTSIMDRRARDSVGVSPITKTMDFVLPGACPAPLFSDQSQAPSAAPSPAPTFSSPARAFVSPAQTYSTPASTHSVPVAHSSPLARPPSMDARGSSAPYGQPGLEASAPAAPAQVFEDGLIPVTTEEVEHSGLEVVSAPQASPTVPRVLREPDRTIDATSSFHQCKGFCEGGKEIIRGGLGVKKARQPAGVLGAGMVNVAKCKNCLYQLDWGLVEADLHRHSDSNYKTAGVGFRLRFLSKSHLPAKRVDDQLYSCLFCVQAGQTVDESDATVFFTQKQLFTHLSRHPRPLPPVAGLVVIEGPEVPAAHQNNYDLHFAAPPVPIPTADLAAQIATLPTAVTSETIRQGPQGMRAAPDRAPVLQFAPGAKIVGIEFPPAYGGDWAVGWADGVRAAFPLDAVRLRAPREGDIMARMQAASGASARTAVARWKRNPKEAPKETLGSREALVAEGQWLKFGKGETVAGISFPYREYWCWAGYNAKGKWGIFPQAFLDPGSVTDGGVGGGSNRASSIWSQESGVKSGGLGSVFRRKRRGSTSGQSYSSGDTTAQRSPRPSVY</sequence>
<evidence type="ECO:0008006" key="4">
    <source>
        <dbReference type="Google" id="ProtNLM"/>
    </source>
</evidence>
<gene>
    <name evidence="2" type="ORF">B0H67DRAFT_252806</name>
</gene>
<feature type="region of interest" description="Disordered" evidence="1">
    <location>
        <begin position="795"/>
        <end position="851"/>
    </location>
</feature>
<dbReference type="EMBL" id="JAUKUA010000004">
    <property type="protein sequence ID" value="KAK0715859.1"/>
    <property type="molecule type" value="Genomic_DNA"/>
</dbReference>
<feature type="region of interest" description="Disordered" evidence="1">
    <location>
        <begin position="213"/>
        <end position="240"/>
    </location>
</feature>
<evidence type="ECO:0000256" key="1">
    <source>
        <dbReference type="SAM" id="MobiDB-lite"/>
    </source>
</evidence>
<feature type="compositionally biased region" description="Polar residues" evidence="1">
    <location>
        <begin position="286"/>
        <end position="295"/>
    </location>
</feature>
<keyword evidence="3" id="KW-1185">Reference proteome</keyword>
<organism evidence="2 3">
    <name type="scientific">Lasiosphaeris hirsuta</name>
    <dbReference type="NCBI Taxonomy" id="260670"/>
    <lineage>
        <taxon>Eukaryota</taxon>
        <taxon>Fungi</taxon>
        <taxon>Dikarya</taxon>
        <taxon>Ascomycota</taxon>
        <taxon>Pezizomycotina</taxon>
        <taxon>Sordariomycetes</taxon>
        <taxon>Sordariomycetidae</taxon>
        <taxon>Sordariales</taxon>
        <taxon>Lasiosphaeriaceae</taxon>
        <taxon>Lasiosphaeris</taxon>
    </lineage>
</organism>
<comment type="caution">
    <text evidence="2">The sequence shown here is derived from an EMBL/GenBank/DDBJ whole genome shotgun (WGS) entry which is preliminary data.</text>
</comment>
<feature type="compositionally biased region" description="Basic and acidic residues" evidence="1">
    <location>
        <begin position="160"/>
        <end position="176"/>
    </location>
</feature>
<reference evidence="2" key="1">
    <citation type="submission" date="2023-06" db="EMBL/GenBank/DDBJ databases">
        <title>Genome-scale phylogeny and comparative genomics of the fungal order Sordariales.</title>
        <authorList>
            <consortium name="Lawrence Berkeley National Laboratory"/>
            <person name="Hensen N."/>
            <person name="Bonometti L."/>
            <person name="Westerberg I."/>
            <person name="Brannstrom I.O."/>
            <person name="Guillou S."/>
            <person name="Cros-Aarteil S."/>
            <person name="Calhoun S."/>
            <person name="Haridas S."/>
            <person name="Kuo A."/>
            <person name="Mondo S."/>
            <person name="Pangilinan J."/>
            <person name="Riley R."/>
            <person name="Labutti K."/>
            <person name="Andreopoulos B."/>
            <person name="Lipzen A."/>
            <person name="Chen C."/>
            <person name="Yanf M."/>
            <person name="Daum C."/>
            <person name="Ng V."/>
            <person name="Clum A."/>
            <person name="Steindorff A."/>
            <person name="Ohm R."/>
            <person name="Martin F."/>
            <person name="Silar P."/>
            <person name="Natvig D."/>
            <person name="Lalanne C."/>
            <person name="Gautier V."/>
            <person name="Ament-Velasquez S.L."/>
            <person name="Kruys A."/>
            <person name="Hutchinson M.I."/>
            <person name="Powell A.J."/>
            <person name="Barry K."/>
            <person name="Miller A.N."/>
            <person name="Grigoriev I.V."/>
            <person name="Debuchy R."/>
            <person name="Gladieux P."/>
            <person name="Thoren M.H."/>
            <person name="Johannesson H."/>
        </authorList>
    </citation>
    <scope>NUCLEOTIDE SEQUENCE</scope>
    <source>
        <strain evidence="2">SMH4607-1</strain>
    </source>
</reference>
<proteinExistence type="predicted"/>
<dbReference type="Proteomes" id="UP001172102">
    <property type="component" value="Unassembled WGS sequence"/>
</dbReference>
<evidence type="ECO:0000313" key="2">
    <source>
        <dbReference type="EMBL" id="KAK0715859.1"/>
    </source>
</evidence>
<feature type="compositionally biased region" description="Polar residues" evidence="1">
    <location>
        <begin position="359"/>
        <end position="370"/>
    </location>
</feature>
<accession>A0AA40AHC8</accession>
<feature type="region of interest" description="Disordered" evidence="1">
    <location>
        <begin position="333"/>
        <end position="352"/>
    </location>
</feature>
<feature type="region of interest" description="Disordered" evidence="1">
    <location>
        <begin position="274"/>
        <end position="295"/>
    </location>
</feature>
<feature type="compositionally biased region" description="Polar residues" evidence="1">
    <location>
        <begin position="829"/>
        <end position="851"/>
    </location>
</feature>
<evidence type="ECO:0000313" key="3">
    <source>
        <dbReference type="Proteomes" id="UP001172102"/>
    </source>
</evidence>
<feature type="region of interest" description="Disordered" evidence="1">
    <location>
        <begin position="359"/>
        <end position="402"/>
    </location>
</feature>
<feature type="compositionally biased region" description="Polar residues" evidence="1">
    <location>
        <begin position="801"/>
        <end position="812"/>
    </location>
</feature>
<dbReference type="AlphaFoldDB" id="A0AA40AHC8"/>